<comment type="caution">
    <text evidence="1">The sequence shown here is derived from an EMBL/GenBank/DDBJ whole genome shotgun (WGS) entry which is preliminary data.</text>
</comment>
<organism evidence="1 2">
    <name type="scientific">Eumeta variegata</name>
    <name type="common">Bagworm moth</name>
    <name type="synonym">Eumeta japonica</name>
    <dbReference type="NCBI Taxonomy" id="151549"/>
    <lineage>
        <taxon>Eukaryota</taxon>
        <taxon>Metazoa</taxon>
        <taxon>Ecdysozoa</taxon>
        <taxon>Arthropoda</taxon>
        <taxon>Hexapoda</taxon>
        <taxon>Insecta</taxon>
        <taxon>Pterygota</taxon>
        <taxon>Neoptera</taxon>
        <taxon>Endopterygota</taxon>
        <taxon>Lepidoptera</taxon>
        <taxon>Glossata</taxon>
        <taxon>Ditrysia</taxon>
        <taxon>Tineoidea</taxon>
        <taxon>Psychidae</taxon>
        <taxon>Oiketicinae</taxon>
        <taxon>Eumeta</taxon>
    </lineage>
</organism>
<proteinExistence type="predicted"/>
<gene>
    <name evidence="1" type="ORF">EVAR_61854_1</name>
</gene>
<accession>A0A4C1ZDI6</accession>
<evidence type="ECO:0000313" key="2">
    <source>
        <dbReference type="Proteomes" id="UP000299102"/>
    </source>
</evidence>
<sequence length="139" mass="15083">MTICTRAEDRLPGQGRRLYSTTAAARDGRRGSLEKKFTSTGGRSVAETRRAKENEGIAFEQNGAEIEPAVAEPRCGRLVRSTKTVPGVTVPLLYFVQYPIPSQKADNASVTPFGLRMSMGGYEHLLSGGSLIRSPLKNL</sequence>
<protein>
    <submittedName>
        <fullName evidence="1">Uncharacterized protein</fullName>
    </submittedName>
</protein>
<dbReference type="Proteomes" id="UP000299102">
    <property type="component" value="Unassembled WGS sequence"/>
</dbReference>
<keyword evidence="2" id="KW-1185">Reference proteome</keyword>
<dbReference type="AlphaFoldDB" id="A0A4C1ZDI6"/>
<name>A0A4C1ZDI6_EUMVA</name>
<dbReference type="EMBL" id="BGZK01001762">
    <property type="protein sequence ID" value="GBP85820.1"/>
    <property type="molecule type" value="Genomic_DNA"/>
</dbReference>
<reference evidence="1 2" key="1">
    <citation type="journal article" date="2019" name="Commun. Biol.">
        <title>The bagworm genome reveals a unique fibroin gene that provides high tensile strength.</title>
        <authorList>
            <person name="Kono N."/>
            <person name="Nakamura H."/>
            <person name="Ohtoshi R."/>
            <person name="Tomita M."/>
            <person name="Numata K."/>
            <person name="Arakawa K."/>
        </authorList>
    </citation>
    <scope>NUCLEOTIDE SEQUENCE [LARGE SCALE GENOMIC DNA]</scope>
</reference>
<evidence type="ECO:0000313" key="1">
    <source>
        <dbReference type="EMBL" id="GBP85820.1"/>
    </source>
</evidence>